<dbReference type="VEuPathDB" id="VectorBase:LOC119167997"/>
<sequence length="136" mass="16620">MEHLFFRSYLKDAWWYTVEYKGTFFNIYNKSRLPFDSVAIRSTRYHKKTTEVLHYKNENDTCAVFWVLSSTGYTLKPYYDLRMKDSYVKAKFSPRSDCWKEFKNVTERRKTKQIYYKSCQYAVNKKLREPTSTKLF</sequence>
<name>A0A6G5A078_RHIMP</name>
<dbReference type="AlphaFoldDB" id="A0A6G5A078"/>
<reference evidence="1" key="1">
    <citation type="submission" date="2020-03" db="EMBL/GenBank/DDBJ databases">
        <title>A transcriptome and proteome of the tick Rhipicephalus microplus shaped by the genetic composition of its hosts and developmental stage.</title>
        <authorList>
            <person name="Garcia G.R."/>
            <person name="Ribeiro J.M.C."/>
            <person name="Maruyama S.R."/>
            <person name="Gardinasse L.G."/>
            <person name="Nelson K."/>
            <person name="Ferreira B.R."/>
            <person name="Andrade T.G."/>
            <person name="Santos I.K.F.M."/>
        </authorList>
    </citation>
    <scope>NUCLEOTIDE SEQUENCE</scope>
    <source>
        <strain evidence="1">NSGR</strain>
        <tissue evidence="1">Salivary glands</tissue>
    </source>
</reference>
<organism evidence="1">
    <name type="scientific">Rhipicephalus microplus</name>
    <name type="common">Cattle tick</name>
    <name type="synonym">Boophilus microplus</name>
    <dbReference type="NCBI Taxonomy" id="6941"/>
    <lineage>
        <taxon>Eukaryota</taxon>
        <taxon>Metazoa</taxon>
        <taxon>Ecdysozoa</taxon>
        <taxon>Arthropoda</taxon>
        <taxon>Chelicerata</taxon>
        <taxon>Arachnida</taxon>
        <taxon>Acari</taxon>
        <taxon>Parasitiformes</taxon>
        <taxon>Ixodida</taxon>
        <taxon>Ixodoidea</taxon>
        <taxon>Ixodidae</taxon>
        <taxon>Rhipicephalinae</taxon>
        <taxon>Rhipicephalus</taxon>
        <taxon>Boophilus</taxon>
    </lineage>
</organism>
<dbReference type="Gene3D" id="2.40.128.20">
    <property type="match status" value="1"/>
</dbReference>
<protein>
    <submittedName>
        <fullName evidence="1">Putative lipocalin</fullName>
    </submittedName>
</protein>
<accession>A0A6G5A078</accession>
<dbReference type="InterPro" id="IPR012674">
    <property type="entry name" value="Calycin"/>
</dbReference>
<evidence type="ECO:0000313" key="1">
    <source>
        <dbReference type="EMBL" id="NIE44411.1"/>
    </source>
</evidence>
<dbReference type="EMBL" id="GIKN01002138">
    <property type="protein sequence ID" value="NIE44411.1"/>
    <property type="molecule type" value="Transcribed_RNA"/>
</dbReference>
<proteinExistence type="predicted"/>